<evidence type="ECO:0000256" key="1">
    <source>
        <dbReference type="ARBA" id="ARBA00013260"/>
    </source>
</evidence>
<dbReference type="SUPFAM" id="SSF53178">
    <property type="entry name" value="Peptidyl-tRNA hydrolase-like"/>
    <property type="match status" value="1"/>
</dbReference>
<dbReference type="Gene3D" id="3.40.50.1470">
    <property type="entry name" value="Peptidyl-tRNA hydrolase"/>
    <property type="match status" value="1"/>
</dbReference>
<comment type="subunit">
    <text evidence="7">Monomer.</text>
</comment>
<evidence type="ECO:0000256" key="4">
    <source>
        <dbReference type="ARBA" id="ARBA00022884"/>
    </source>
</evidence>
<feature type="binding site" evidence="7">
    <location>
        <position position="82"/>
    </location>
    <ligand>
        <name>tRNA</name>
        <dbReference type="ChEBI" id="CHEBI:17843"/>
    </ligand>
</feature>
<feature type="binding site" evidence="7">
    <location>
        <position position="80"/>
    </location>
    <ligand>
        <name>tRNA</name>
        <dbReference type="ChEBI" id="CHEBI:17843"/>
    </ligand>
</feature>
<evidence type="ECO:0000256" key="6">
    <source>
        <dbReference type="ARBA" id="ARBA00050038"/>
    </source>
</evidence>
<dbReference type="PROSITE" id="PS01195">
    <property type="entry name" value="PEPT_TRNA_HYDROL_1"/>
    <property type="match status" value="1"/>
</dbReference>
<keyword evidence="3 7" id="KW-0378">Hydrolase</keyword>
<comment type="caution">
    <text evidence="10">The sequence shown here is derived from an EMBL/GenBank/DDBJ whole genome shotgun (WGS) entry which is preliminary data.</text>
</comment>
<feature type="binding site" evidence="7">
    <location>
        <position position="128"/>
    </location>
    <ligand>
        <name>tRNA</name>
        <dbReference type="ChEBI" id="CHEBI:17843"/>
    </ligand>
</feature>
<evidence type="ECO:0000313" key="10">
    <source>
        <dbReference type="EMBL" id="MDR7363798.1"/>
    </source>
</evidence>
<sequence>MNLRRAGAAEPSDTWLVVGLGNPGPSYARTRHNVGYRVVDELADQVGGRLRRHKSQHADVLEGRLQVGGPRLVLGRARTYMNESGGPVKSLMTFYRVRTDHLIVVHDELDLPFGGLRVKLGGGDNGHNGLRSIRSALGSGDYHRVRVGIGRPTGRLVTSDYVLGPFSPGEEAELSLLLDRSAEAVASLMEQGLEKTQQSFNNART</sequence>
<evidence type="ECO:0000313" key="11">
    <source>
        <dbReference type="Proteomes" id="UP001183648"/>
    </source>
</evidence>
<gene>
    <name evidence="7" type="primary">pth</name>
    <name evidence="10" type="ORF">J2S63_003351</name>
</gene>
<evidence type="ECO:0000256" key="2">
    <source>
        <dbReference type="ARBA" id="ARBA00022555"/>
    </source>
</evidence>
<protein>
    <recommendedName>
        <fullName evidence="6 7">Peptidyl-tRNA hydrolase</fullName>
        <shortName evidence="7">Pth</shortName>
        <ecNumber evidence="1 7">3.1.1.29</ecNumber>
    </recommendedName>
</protein>
<keyword evidence="2 7" id="KW-0820">tRNA-binding</keyword>
<evidence type="ECO:0000256" key="7">
    <source>
        <dbReference type="HAMAP-Rule" id="MF_00083"/>
    </source>
</evidence>
<comment type="similarity">
    <text evidence="5 7 9">Belongs to the PTH family.</text>
</comment>
<evidence type="ECO:0000256" key="3">
    <source>
        <dbReference type="ARBA" id="ARBA00022801"/>
    </source>
</evidence>
<dbReference type="NCBIfam" id="TIGR00447">
    <property type="entry name" value="pth"/>
    <property type="match status" value="1"/>
</dbReference>
<dbReference type="HAMAP" id="MF_00083">
    <property type="entry name" value="Pept_tRNA_hydro_bact"/>
    <property type="match status" value="1"/>
</dbReference>
<dbReference type="InterPro" id="IPR018171">
    <property type="entry name" value="Pept_tRNA_hydro_CS"/>
</dbReference>
<feature type="binding site" evidence="7">
    <location>
        <position position="27"/>
    </location>
    <ligand>
        <name>tRNA</name>
        <dbReference type="ChEBI" id="CHEBI:17843"/>
    </ligand>
</feature>
<dbReference type="PANTHER" id="PTHR17224:SF1">
    <property type="entry name" value="PEPTIDYL-TRNA HYDROLASE"/>
    <property type="match status" value="1"/>
</dbReference>
<keyword evidence="7" id="KW-0963">Cytoplasm</keyword>
<comment type="function">
    <text evidence="7">Hydrolyzes ribosome-free peptidyl-tRNAs (with 1 or more amino acids incorporated), which drop off the ribosome during protein synthesis, or as a result of ribosome stalling.</text>
</comment>
<evidence type="ECO:0000256" key="9">
    <source>
        <dbReference type="RuleBase" id="RU004320"/>
    </source>
</evidence>
<dbReference type="GO" id="GO:0004045">
    <property type="term" value="F:peptidyl-tRNA hydrolase activity"/>
    <property type="evidence" value="ECO:0007669"/>
    <property type="project" value="UniProtKB-EC"/>
</dbReference>
<accession>A0ABU2BZG8</accession>
<proteinExistence type="inferred from homology"/>
<keyword evidence="4 7" id="KW-0694">RNA-binding</keyword>
<dbReference type="Proteomes" id="UP001183648">
    <property type="component" value="Unassembled WGS sequence"/>
</dbReference>
<reference evidence="10 11" key="1">
    <citation type="submission" date="2023-07" db="EMBL/GenBank/DDBJ databases">
        <title>Sequencing the genomes of 1000 actinobacteria strains.</title>
        <authorList>
            <person name="Klenk H.-P."/>
        </authorList>
    </citation>
    <scope>NUCLEOTIDE SEQUENCE [LARGE SCALE GENOMIC DNA]</scope>
    <source>
        <strain evidence="10 11">DSM 19426</strain>
    </source>
</reference>
<organism evidence="10 11">
    <name type="scientific">Nocardioides marmoribigeumensis</name>
    <dbReference type="NCBI Taxonomy" id="433649"/>
    <lineage>
        <taxon>Bacteria</taxon>
        <taxon>Bacillati</taxon>
        <taxon>Actinomycetota</taxon>
        <taxon>Actinomycetes</taxon>
        <taxon>Propionibacteriales</taxon>
        <taxon>Nocardioidaceae</taxon>
        <taxon>Nocardioides</taxon>
    </lineage>
</organism>
<name>A0ABU2BZG8_9ACTN</name>
<dbReference type="InterPro" id="IPR036416">
    <property type="entry name" value="Pept_tRNA_hydro_sf"/>
</dbReference>
<comment type="catalytic activity">
    <reaction evidence="7 8">
        <text>an N-acyl-L-alpha-aminoacyl-tRNA + H2O = an N-acyl-L-amino acid + a tRNA + H(+)</text>
        <dbReference type="Rhea" id="RHEA:54448"/>
        <dbReference type="Rhea" id="RHEA-COMP:10123"/>
        <dbReference type="Rhea" id="RHEA-COMP:13883"/>
        <dbReference type="ChEBI" id="CHEBI:15377"/>
        <dbReference type="ChEBI" id="CHEBI:15378"/>
        <dbReference type="ChEBI" id="CHEBI:59874"/>
        <dbReference type="ChEBI" id="CHEBI:78442"/>
        <dbReference type="ChEBI" id="CHEBI:138191"/>
        <dbReference type="EC" id="3.1.1.29"/>
    </reaction>
</comment>
<dbReference type="RefSeq" id="WP_310304638.1">
    <property type="nucleotide sequence ID" value="NZ_BAAAPS010000005.1"/>
</dbReference>
<comment type="function">
    <text evidence="7">Catalyzes the release of premature peptidyl moieties from peptidyl-tRNA molecules trapped in stalled 50S ribosomal subunits, and thus maintains levels of free tRNAs and 50S ribosomes.</text>
</comment>
<evidence type="ECO:0000256" key="5">
    <source>
        <dbReference type="ARBA" id="ARBA00038063"/>
    </source>
</evidence>
<evidence type="ECO:0000256" key="8">
    <source>
        <dbReference type="RuleBase" id="RU000673"/>
    </source>
</evidence>
<dbReference type="InterPro" id="IPR001328">
    <property type="entry name" value="Pept_tRNA_hydro"/>
</dbReference>
<dbReference type="EMBL" id="JAVDYG010000001">
    <property type="protein sequence ID" value="MDR7363798.1"/>
    <property type="molecule type" value="Genomic_DNA"/>
</dbReference>
<feature type="site" description="Stabilizes the basic form of H active site to accept a proton" evidence="7">
    <location>
        <position position="107"/>
    </location>
</feature>
<dbReference type="EC" id="3.1.1.29" evidence="1 7"/>
<dbReference type="PANTHER" id="PTHR17224">
    <property type="entry name" value="PEPTIDYL-TRNA HYDROLASE"/>
    <property type="match status" value="1"/>
</dbReference>
<dbReference type="CDD" id="cd00462">
    <property type="entry name" value="PTH"/>
    <property type="match status" value="1"/>
</dbReference>
<feature type="site" description="Discriminates between blocked and unblocked aminoacyl-tRNA" evidence="7">
    <location>
        <position position="22"/>
    </location>
</feature>
<dbReference type="Pfam" id="PF01195">
    <property type="entry name" value="Pept_tRNA_hydro"/>
    <property type="match status" value="1"/>
</dbReference>
<keyword evidence="11" id="KW-1185">Reference proteome</keyword>
<comment type="subcellular location">
    <subcellularLocation>
        <location evidence="7">Cytoplasm</location>
    </subcellularLocation>
</comment>
<dbReference type="PROSITE" id="PS01196">
    <property type="entry name" value="PEPT_TRNA_HYDROL_2"/>
    <property type="match status" value="1"/>
</dbReference>
<feature type="active site" description="Proton acceptor" evidence="7">
    <location>
        <position position="32"/>
    </location>
</feature>